<dbReference type="PRINTS" id="PR00786">
    <property type="entry name" value="NEPRILYSIN"/>
</dbReference>
<dbReference type="InterPro" id="IPR024079">
    <property type="entry name" value="MetalloPept_cat_dom_sf"/>
</dbReference>
<reference evidence="10 11" key="1">
    <citation type="submission" date="2023-01" db="EMBL/GenBank/DDBJ databases">
        <title>Psychroserpens ponticola sp. nov., isolated from seawater.</title>
        <authorList>
            <person name="Kristyanto S."/>
            <person name="Jung J."/>
            <person name="Kim J.M."/>
            <person name="Jeon C.O."/>
        </authorList>
    </citation>
    <scope>NUCLEOTIDE SEQUENCE [LARGE SCALE GENOMIC DNA]</scope>
    <source>
        <strain evidence="10 11">MSW6</strain>
    </source>
</reference>
<evidence type="ECO:0000256" key="1">
    <source>
        <dbReference type="ARBA" id="ARBA00001947"/>
    </source>
</evidence>
<evidence type="ECO:0000259" key="8">
    <source>
        <dbReference type="Pfam" id="PF01431"/>
    </source>
</evidence>
<dbReference type="InterPro" id="IPR042089">
    <property type="entry name" value="Peptidase_M13_dom_2"/>
</dbReference>
<dbReference type="Gene3D" id="3.40.390.10">
    <property type="entry name" value="Collagenase (Catalytic Domain)"/>
    <property type="match status" value="1"/>
</dbReference>
<dbReference type="Gene3D" id="1.10.1380.10">
    <property type="entry name" value="Neutral endopeptidase , domain2"/>
    <property type="match status" value="1"/>
</dbReference>
<proteinExistence type="inferred from homology"/>
<sequence length="676" mass="77241">MKNLLYFTFLLLVLVSCKSDKTTENIETTQGIKPIVIDGIDPSIKPGDDFFNHVNKSWFDKAVIADDQVGVGAYRFLNIPQQELLKNILDDVSKVEHSKGSIEQKVGDFYASGMDTISINKRGMTPIQPILDRIDAIGDIASMTEFVATQLKSGDYSIISPYISPDQEDSSINILHFSQTGLGLPDRDYYFVEDPSVQQIQKAYKTYLASIFELVGDENSKAQAEIVYNIEKQLAKSHKTRVQRRIIKENYHKMAVSQLQENHSNIDWMSMLNTLDVKVDSVDVAQPDYYNTLNSMLTTVSLEDWKLFLKANSIGSHDNILSKPFQDASFEYSKVLSGQSEQQPRAKQIVHRVDGQIGFALGQLYVKRYFNEDAKKRALDLVNNFQKVLEKRIDNLDWMSDSTKVKAKDKLYAINKKIGYPDVWRTYDVIIDRGQFFENVVALRKDAYKYELKQLNKAPNLDEWHTTPSTVTAYYNPSLNEIVFPAGILQAPYFDLYADDALNYGGIGMVIGHEFTHAFDDQGAQYDKNGNVTNWWTEEDYTKFKAKTEQIVEQYNTFTVLDSVHLKGALTVGENTADNGGIAIAYDAFKMTKQGQDSTKIEGYSPNQRFFLSVANIWRVKVRDEYLRNYVATDPHSPPIWRVNGPLMNFTPFYEAFNVKEGEANYRTEEDRIKIW</sequence>
<evidence type="ECO:0000256" key="6">
    <source>
        <dbReference type="ARBA" id="ARBA00022833"/>
    </source>
</evidence>
<feature type="domain" description="Peptidase M13 C-terminal" evidence="8">
    <location>
        <begin position="473"/>
        <end position="672"/>
    </location>
</feature>
<keyword evidence="4" id="KW-0479">Metal-binding</keyword>
<organism evidence="10 11">
    <name type="scientific">Psychroserpens ponticola</name>
    <dbReference type="NCBI Taxonomy" id="2932268"/>
    <lineage>
        <taxon>Bacteria</taxon>
        <taxon>Pseudomonadati</taxon>
        <taxon>Bacteroidota</taxon>
        <taxon>Flavobacteriia</taxon>
        <taxon>Flavobacteriales</taxon>
        <taxon>Flavobacteriaceae</taxon>
        <taxon>Psychroserpens</taxon>
    </lineage>
</organism>
<keyword evidence="11" id="KW-1185">Reference proteome</keyword>
<comment type="cofactor">
    <cofactor evidence="1">
        <name>Zn(2+)</name>
        <dbReference type="ChEBI" id="CHEBI:29105"/>
    </cofactor>
</comment>
<gene>
    <name evidence="10" type="ORF">MUN68_006475</name>
</gene>
<keyword evidence="6" id="KW-0862">Zinc</keyword>
<protein>
    <submittedName>
        <fullName evidence="10">M13 family metallopeptidase</fullName>
    </submittedName>
</protein>
<keyword evidence="5" id="KW-0378">Hydrolase</keyword>
<feature type="domain" description="Peptidase M13 N-terminal" evidence="9">
    <location>
        <begin position="46"/>
        <end position="421"/>
    </location>
</feature>
<dbReference type="PANTHER" id="PTHR11733">
    <property type="entry name" value="ZINC METALLOPROTEASE FAMILY M13 NEPRILYSIN-RELATED"/>
    <property type="match status" value="1"/>
</dbReference>
<dbReference type="Proteomes" id="UP001202717">
    <property type="component" value="Chromosome"/>
</dbReference>
<dbReference type="EMBL" id="CP116221">
    <property type="protein sequence ID" value="WCO03134.1"/>
    <property type="molecule type" value="Genomic_DNA"/>
</dbReference>
<accession>A0ABY7S164</accession>
<evidence type="ECO:0000313" key="10">
    <source>
        <dbReference type="EMBL" id="WCO03134.1"/>
    </source>
</evidence>
<dbReference type="InterPro" id="IPR000718">
    <property type="entry name" value="Peptidase_M13"/>
</dbReference>
<dbReference type="InterPro" id="IPR008753">
    <property type="entry name" value="Peptidase_M13_N"/>
</dbReference>
<comment type="similarity">
    <text evidence="2">Belongs to the peptidase M13 family.</text>
</comment>
<dbReference type="PROSITE" id="PS51885">
    <property type="entry name" value="NEPRILYSIN"/>
    <property type="match status" value="1"/>
</dbReference>
<dbReference type="SUPFAM" id="SSF55486">
    <property type="entry name" value="Metalloproteases ('zincins'), catalytic domain"/>
    <property type="match status" value="1"/>
</dbReference>
<dbReference type="Pfam" id="PF05649">
    <property type="entry name" value="Peptidase_M13_N"/>
    <property type="match status" value="1"/>
</dbReference>
<evidence type="ECO:0000256" key="7">
    <source>
        <dbReference type="ARBA" id="ARBA00023049"/>
    </source>
</evidence>
<evidence type="ECO:0000256" key="2">
    <source>
        <dbReference type="ARBA" id="ARBA00007357"/>
    </source>
</evidence>
<evidence type="ECO:0000256" key="3">
    <source>
        <dbReference type="ARBA" id="ARBA00022670"/>
    </source>
</evidence>
<keyword evidence="3" id="KW-0645">Protease</keyword>
<dbReference type="Pfam" id="PF01431">
    <property type="entry name" value="Peptidase_M13"/>
    <property type="match status" value="1"/>
</dbReference>
<dbReference type="PROSITE" id="PS51257">
    <property type="entry name" value="PROKAR_LIPOPROTEIN"/>
    <property type="match status" value="1"/>
</dbReference>
<evidence type="ECO:0000259" key="9">
    <source>
        <dbReference type="Pfam" id="PF05649"/>
    </source>
</evidence>
<name>A0ABY7S164_9FLAO</name>
<dbReference type="InterPro" id="IPR018497">
    <property type="entry name" value="Peptidase_M13_C"/>
</dbReference>
<evidence type="ECO:0000313" key="11">
    <source>
        <dbReference type="Proteomes" id="UP001202717"/>
    </source>
</evidence>
<dbReference type="RefSeq" id="WP_249994122.1">
    <property type="nucleotide sequence ID" value="NZ_CP116221.1"/>
</dbReference>
<evidence type="ECO:0000256" key="4">
    <source>
        <dbReference type="ARBA" id="ARBA00022723"/>
    </source>
</evidence>
<keyword evidence="7" id="KW-0482">Metalloprotease</keyword>
<dbReference type="PANTHER" id="PTHR11733:SF167">
    <property type="entry name" value="FI17812P1-RELATED"/>
    <property type="match status" value="1"/>
</dbReference>
<evidence type="ECO:0000256" key="5">
    <source>
        <dbReference type="ARBA" id="ARBA00022801"/>
    </source>
</evidence>
<dbReference type="CDD" id="cd08662">
    <property type="entry name" value="M13"/>
    <property type="match status" value="1"/>
</dbReference>